<dbReference type="InterPro" id="IPR029058">
    <property type="entry name" value="AB_hydrolase_fold"/>
</dbReference>
<evidence type="ECO:0000256" key="3">
    <source>
        <dbReference type="RuleBase" id="RU361235"/>
    </source>
</evidence>
<reference evidence="7" key="1">
    <citation type="journal article" date="2019" name="Int. J. Syst. Evol. Microbiol.">
        <title>The Global Catalogue of Microorganisms (GCM) 10K type strain sequencing project: providing services to taxonomists for standard genome sequencing and annotation.</title>
        <authorList>
            <consortium name="The Broad Institute Genomics Platform"/>
            <consortium name="The Broad Institute Genome Sequencing Center for Infectious Disease"/>
            <person name="Wu L."/>
            <person name="Ma J."/>
        </authorList>
    </citation>
    <scope>NUCLEOTIDE SEQUENCE [LARGE SCALE GENOMIC DNA]</scope>
    <source>
        <strain evidence="7">JCM 5067</strain>
    </source>
</reference>
<dbReference type="EC" id="3.1.1.-" evidence="3"/>
<protein>
    <recommendedName>
        <fullName evidence="3">Carboxylic ester hydrolase</fullName>
        <ecNumber evidence="3">3.1.1.-</ecNumber>
    </recommendedName>
</protein>
<gene>
    <name evidence="6" type="ORF">GCM10010394_45530</name>
</gene>
<dbReference type="SUPFAM" id="SSF53474">
    <property type="entry name" value="alpha/beta-Hydrolases"/>
    <property type="match status" value="1"/>
</dbReference>
<accession>A0ABP3RJ80</accession>
<name>A0ABP3RJ80_9ACTN</name>
<dbReference type="Gene3D" id="3.40.50.1820">
    <property type="entry name" value="alpha/beta hydrolase"/>
    <property type="match status" value="1"/>
</dbReference>
<dbReference type="PROSITE" id="PS00122">
    <property type="entry name" value="CARBOXYLESTERASE_B_1"/>
    <property type="match status" value="1"/>
</dbReference>
<keyword evidence="2 3" id="KW-0378">Hydrolase</keyword>
<keyword evidence="7" id="KW-1185">Reference proteome</keyword>
<proteinExistence type="inferred from homology"/>
<dbReference type="InterPro" id="IPR050309">
    <property type="entry name" value="Type-B_Carboxylest/Lipase"/>
</dbReference>
<evidence type="ECO:0000313" key="6">
    <source>
        <dbReference type="EMBL" id="GAA0610551.1"/>
    </source>
</evidence>
<dbReference type="RefSeq" id="WP_344075999.1">
    <property type="nucleotide sequence ID" value="NZ_BAAACA010000031.1"/>
</dbReference>
<evidence type="ECO:0000256" key="1">
    <source>
        <dbReference type="ARBA" id="ARBA00005964"/>
    </source>
</evidence>
<evidence type="ECO:0000259" key="5">
    <source>
        <dbReference type="Pfam" id="PF00135"/>
    </source>
</evidence>
<dbReference type="InterPro" id="IPR002018">
    <property type="entry name" value="CarbesteraseB"/>
</dbReference>
<comment type="caution">
    <text evidence="6">The sequence shown here is derived from an EMBL/GenBank/DDBJ whole genome shotgun (WGS) entry which is preliminary data.</text>
</comment>
<evidence type="ECO:0000256" key="4">
    <source>
        <dbReference type="SAM" id="MobiDB-lite"/>
    </source>
</evidence>
<evidence type="ECO:0000313" key="7">
    <source>
        <dbReference type="Proteomes" id="UP001500668"/>
    </source>
</evidence>
<feature type="region of interest" description="Disordered" evidence="4">
    <location>
        <begin position="1"/>
        <end position="26"/>
    </location>
</feature>
<evidence type="ECO:0000256" key="2">
    <source>
        <dbReference type="ARBA" id="ARBA00022801"/>
    </source>
</evidence>
<comment type="similarity">
    <text evidence="1 3">Belongs to the type-B carboxylesterase/lipase family.</text>
</comment>
<dbReference type="EMBL" id="BAAACA010000031">
    <property type="protein sequence ID" value="GAA0610551.1"/>
    <property type="molecule type" value="Genomic_DNA"/>
</dbReference>
<organism evidence="6 7">
    <name type="scientific">Streptomyces crystallinus</name>
    <dbReference type="NCBI Taxonomy" id="68191"/>
    <lineage>
        <taxon>Bacteria</taxon>
        <taxon>Bacillati</taxon>
        <taxon>Actinomycetota</taxon>
        <taxon>Actinomycetes</taxon>
        <taxon>Kitasatosporales</taxon>
        <taxon>Streptomycetaceae</taxon>
        <taxon>Streptomyces</taxon>
    </lineage>
</organism>
<dbReference type="PANTHER" id="PTHR11559">
    <property type="entry name" value="CARBOXYLESTERASE"/>
    <property type="match status" value="1"/>
</dbReference>
<feature type="domain" description="Carboxylesterase type B" evidence="5">
    <location>
        <begin position="30"/>
        <end position="480"/>
    </location>
</feature>
<dbReference type="Pfam" id="PF00135">
    <property type="entry name" value="COesterase"/>
    <property type="match status" value="1"/>
</dbReference>
<dbReference type="Proteomes" id="UP001500668">
    <property type="component" value="Unassembled WGS sequence"/>
</dbReference>
<dbReference type="InterPro" id="IPR019826">
    <property type="entry name" value="Carboxylesterase_B_AS"/>
</dbReference>
<sequence>MEPTRPGKPESLRPITPGEPVRPLEAAATRVCTTRQGAVRGRTGSDAVTSFLGIPYAAPPFGPRRFREPAPAASWDGVRDAFTHGPSAPRAPYAPPMDALIPDADGGQGEDCLNLSVWTPHPGPGGGLPVMVWLHGGAFSNGSGVGPAYDGAAFARDGVVCVNVNYRLGTDGYLRLPGRPDNRGLLDQIAALEWVRDNIEGFGGDPDRVTVFGESAGGMSIGVLLAHPRARGLFRRAILQSGAAHHFLRPATADLITAHLAAELGIEATGTALTEAFARVPFAELLPAQAGLRAEMGARPDPALWGEAILNMMPFEPVLDALPLPAADCGVDLLAGSNREEYRLFLVPTERLHRLSERKLRETTEAYGLDPDKALPVYAENRPGAGPGELFDAVATDWFYRIPAVRLAESVPGTHVYEFAWRSPQYGGELGACHSAELGFVFDNLRDPVYAPMLGDRPPQGLADAMHGAWVAFAATGEPGWDVYDRETRTTMVFGASPAAPTELVRDPRAAERALWEGVR</sequence>
<feature type="compositionally biased region" description="Basic and acidic residues" evidence="4">
    <location>
        <begin position="1"/>
        <end position="11"/>
    </location>
</feature>